<dbReference type="AlphaFoldDB" id="A0A0A2HMC8"/>
<dbReference type="OMA" id="MTVHCDI"/>
<evidence type="ECO:0000256" key="3">
    <source>
        <dbReference type="ARBA" id="ARBA00022448"/>
    </source>
</evidence>
<keyword evidence="6 9" id="KW-0472">Membrane</keyword>
<dbReference type="GO" id="GO:0046933">
    <property type="term" value="F:proton-transporting ATP synthase activity, rotational mechanism"/>
    <property type="evidence" value="ECO:0007669"/>
    <property type="project" value="UniProtKB-UniRule"/>
</dbReference>
<keyword evidence="4 9" id="KW-1003">Cell membrane</keyword>
<evidence type="ECO:0000259" key="12">
    <source>
        <dbReference type="Pfam" id="PF02823"/>
    </source>
</evidence>
<dbReference type="PANTHER" id="PTHR13822:SF10">
    <property type="entry name" value="ATP SYNTHASE EPSILON CHAIN, CHLOROPLASTIC"/>
    <property type="match status" value="1"/>
</dbReference>
<keyword evidence="9" id="KW-0375">Hydrogen ion transport</keyword>
<keyword evidence="7 9" id="KW-0139">CF(1)</keyword>
<reference evidence="13 18" key="2">
    <citation type="submission" date="2019-02" db="EMBL/GenBank/DDBJ databases">
        <title>Genome sequencing of Clostridium botulinum clinical isolates.</title>
        <authorList>
            <person name="Brunt J."/>
            <person name="Van Vliet A.H.M."/>
            <person name="Stringer S.C."/>
            <person name="Grant K.A."/>
            <person name="Carter A.C."/>
            <person name="Peck M.W."/>
        </authorList>
    </citation>
    <scope>NUCLEOTIDE SEQUENCE [LARGE SCALE GENOMIC DNA]</scope>
    <source>
        <strain evidence="13 18">H142660711</strain>
    </source>
</reference>
<keyword evidence="8 9" id="KW-0066">ATP synthesis</keyword>
<dbReference type="GO" id="GO:0005524">
    <property type="term" value="F:ATP binding"/>
    <property type="evidence" value="ECO:0007669"/>
    <property type="project" value="UniProtKB-UniRule"/>
</dbReference>
<evidence type="ECO:0000256" key="7">
    <source>
        <dbReference type="ARBA" id="ARBA00023196"/>
    </source>
</evidence>
<evidence type="ECO:0000259" key="11">
    <source>
        <dbReference type="Pfam" id="PF00401"/>
    </source>
</evidence>
<dbReference type="Proteomes" id="UP000482543">
    <property type="component" value="Unassembled WGS sequence"/>
</dbReference>
<dbReference type="SUPFAM" id="SSF46604">
    <property type="entry name" value="Epsilon subunit of F1F0-ATP synthase C-terminal domain"/>
    <property type="match status" value="1"/>
</dbReference>
<keyword evidence="5 9" id="KW-0406">Ion transport</keyword>
<dbReference type="Gene3D" id="1.20.5.440">
    <property type="entry name" value="ATP synthase delta/epsilon subunit, C-terminal domain"/>
    <property type="match status" value="1"/>
</dbReference>
<dbReference type="CDD" id="cd12152">
    <property type="entry name" value="F1-ATPase_delta"/>
    <property type="match status" value="1"/>
</dbReference>
<evidence type="ECO:0000313" key="16">
    <source>
        <dbReference type="EMBL" id="NFJ08312.1"/>
    </source>
</evidence>
<comment type="subunit">
    <text evidence="9 10">F-type ATPases have 2 components, CF(1) - the catalytic core - and CF(0) - the membrane proton channel. CF(1) has five subunits: alpha(3), beta(3), gamma(1), delta(1), epsilon(1). CF(0) has three main subunits: a, b and c.</text>
</comment>
<dbReference type="Proteomes" id="UP000478995">
    <property type="component" value="Unassembled WGS sequence"/>
</dbReference>
<dbReference type="NCBIfam" id="NF009984">
    <property type="entry name" value="PRK13450.1"/>
    <property type="match status" value="1"/>
</dbReference>
<feature type="domain" description="ATP synthase F1 complex delta/epsilon subunit N-terminal" evidence="12">
    <location>
        <begin position="6"/>
        <end position="83"/>
    </location>
</feature>
<evidence type="ECO:0000313" key="18">
    <source>
        <dbReference type="Proteomes" id="UP000473887"/>
    </source>
</evidence>
<evidence type="ECO:0000313" key="22">
    <source>
        <dbReference type="Proteomes" id="UP000663464"/>
    </source>
</evidence>
<name>A0A0A2HMC8_CLOBO</name>
<accession>A0A0A2HMC8</accession>
<protein>
    <recommendedName>
        <fullName evidence="9">ATP synthase epsilon chain</fullName>
    </recommendedName>
    <alternativeName>
        <fullName evidence="9">ATP synthase F1 sector epsilon subunit</fullName>
    </alternativeName>
    <alternativeName>
        <fullName evidence="9">F-ATPase epsilon subunit</fullName>
    </alternativeName>
</protein>
<evidence type="ECO:0000256" key="1">
    <source>
        <dbReference type="ARBA" id="ARBA00004202"/>
    </source>
</evidence>
<dbReference type="HAMAP" id="MF_00530">
    <property type="entry name" value="ATP_synth_epsil_bac"/>
    <property type="match status" value="1"/>
</dbReference>
<dbReference type="InterPro" id="IPR020547">
    <property type="entry name" value="ATP_synth_F1_esu_C"/>
</dbReference>
<comment type="similarity">
    <text evidence="2 9 10">Belongs to the ATPase epsilon chain family.</text>
</comment>
<dbReference type="EMBL" id="SWRJ01000005">
    <property type="protein sequence ID" value="NFI22685.1"/>
    <property type="molecule type" value="Genomic_DNA"/>
</dbReference>
<comment type="function">
    <text evidence="9">Produces ATP from ADP in the presence of a proton gradient across the membrane.</text>
</comment>
<gene>
    <name evidence="9" type="primary">atpC</name>
    <name evidence="13" type="ORF">EXM69_01470</name>
    <name evidence="14" type="ORF">FC794_12575</name>
    <name evidence="16" type="ORF">FC871_07420</name>
    <name evidence="15" type="ORF">FC964_15205</name>
    <name evidence="17" type="ORF">JQS73_00905</name>
</gene>
<dbReference type="RefSeq" id="WP_003356141.1">
    <property type="nucleotide sequence ID" value="NZ_AP025140.1"/>
</dbReference>
<dbReference type="SUPFAM" id="SSF51344">
    <property type="entry name" value="Epsilon subunit of F1F0-ATP synthase N-terminal domain"/>
    <property type="match status" value="1"/>
</dbReference>
<dbReference type="Pfam" id="PF00401">
    <property type="entry name" value="ATP-synt_DE"/>
    <property type="match status" value="1"/>
</dbReference>
<dbReference type="InterPro" id="IPR001469">
    <property type="entry name" value="ATP_synth_F1_dsu/esu"/>
</dbReference>
<evidence type="ECO:0000256" key="5">
    <source>
        <dbReference type="ARBA" id="ARBA00023065"/>
    </source>
</evidence>
<dbReference type="PANTHER" id="PTHR13822">
    <property type="entry name" value="ATP SYNTHASE DELTA/EPSILON CHAIN"/>
    <property type="match status" value="1"/>
</dbReference>
<evidence type="ECO:0000256" key="9">
    <source>
        <dbReference type="HAMAP-Rule" id="MF_00530"/>
    </source>
</evidence>
<dbReference type="NCBIfam" id="TIGR01216">
    <property type="entry name" value="ATP_synt_epsi"/>
    <property type="match status" value="1"/>
</dbReference>
<dbReference type="EMBL" id="SWQE01000003">
    <property type="protein sequence ID" value="NFJ08312.1"/>
    <property type="molecule type" value="Genomic_DNA"/>
</dbReference>
<evidence type="ECO:0000256" key="2">
    <source>
        <dbReference type="ARBA" id="ARBA00005712"/>
    </source>
</evidence>
<organism evidence="14 19">
    <name type="scientific">Clostridium botulinum</name>
    <dbReference type="NCBI Taxonomy" id="1491"/>
    <lineage>
        <taxon>Bacteria</taxon>
        <taxon>Bacillati</taxon>
        <taxon>Bacillota</taxon>
        <taxon>Clostridia</taxon>
        <taxon>Eubacteriales</taxon>
        <taxon>Clostridiaceae</taxon>
        <taxon>Clostridium</taxon>
    </lineage>
</organism>
<evidence type="ECO:0000313" key="17">
    <source>
        <dbReference type="EMBL" id="QRI53725.1"/>
    </source>
</evidence>
<dbReference type="Gene3D" id="2.60.15.10">
    <property type="entry name" value="F0F1 ATP synthase delta/epsilon subunit, N-terminal"/>
    <property type="match status" value="1"/>
</dbReference>
<evidence type="ECO:0000313" key="20">
    <source>
        <dbReference type="Proteomes" id="UP000480039"/>
    </source>
</evidence>
<proteinExistence type="inferred from homology"/>
<evidence type="ECO:0000256" key="8">
    <source>
        <dbReference type="ARBA" id="ARBA00023310"/>
    </source>
</evidence>
<reference evidence="17 22" key="1">
    <citation type="journal article" date="2014" name="J. Infect. Dis.">
        <title>Molecular characterization of a novel botulinum neurotoxin type H gene.</title>
        <authorList>
            <person name="Dover N."/>
            <person name="Barash J.R."/>
            <person name="Hill K.K."/>
            <person name="Xie G."/>
            <person name="Arnon S.S."/>
        </authorList>
    </citation>
    <scope>NUCLEOTIDE SEQUENCE [LARGE SCALE GENOMIC DNA]</scope>
    <source>
        <strain evidence="17 22">IBCA10-7060</strain>
    </source>
</reference>
<keyword evidence="3 9" id="KW-0813">Transport</keyword>
<dbReference type="Pfam" id="PF02823">
    <property type="entry name" value="ATP-synt_DE_N"/>
    <property type="match status" value="1"/>
</dbReference>
<evidence type="ECO:0000313" key="13">
    <source>
        <dbReference type="EMBL" id="NEZ90652.1"/>
    </source>
</evidence>
<dbReference type="GO" id="GO:0045259">
    <property type="term" value="C:proton-transporting ATP synthase complex"/>
    <property type="evidence" value="ECO:0007669"/>
    <property type="project" value="UniProtKB-KW"/>
</dbReference>
<dbReference type="EMBL" id="SWOY01000004">
    <property type="protein sequence ID" value="NFG17610.1"/>
    <property type="molecule type" value="Genomic_DNA"/>
</dbReference>
<evidence type="ECO:0000313" key="21">
    <source>
        <dbReference type="Proteomes" id="UP000482543"/>
    </source>
</evidence>
<dbReference type="GO" id="GO:0005886">
    <property type="term" value="C:plasma membrane"/>
    <property type="evidence" value="ECO:0007669"/>
    <property type="project" value="UniProtKB-SubCell"/>
</dbReference>
<dbReference type="SMR" id="A0A0A2HMC8"/>
<dbReference type="EMBL" id="CP069280">
    <property type="protein sequence ID" value="QRI53725.1"/>
    <property type="molecule type" value="Genomic_DNA"/>
</dbReference>
<comment type="subcellular location">
    <subcellularLocation>
        <location evidence="1 9">Cell membrane</location>
        <topology evidence="1 9">Peripheral membrane protein</topology>
    </subcellularLocation>
</comment>
<reference evidence="17" key="4">
    <citation type="submission" date="2021-02" db="EMBL/GenBank/DDBJ databases">
        <authorList>
            <person name="Dover N."/>
            <person name="Barash J.R."/>
            <person name="Bell J.M."/>
            <person name="Sylvester M.D."/>
            <person name="Arnon S."/>
        </authorList>
    </citation>
    <scope>NUCLEOTIDE SEQUENCE</scope>
    <source>
        <strain evidence="17">IBCA10-7060</strain>
    </source>
</reference>
<evidence type="ECO:0000313" key="14">
    <source>
        <dbReference type="EMBL" id="NFG17610.1"/>
    </source>
</evidence>
<dbReference type="InterPro" id="IPR036794">
    <property type="entry name" value="ATP_F1_dsu/esu_C_sf"/>
</dbReference>
<dbReference type="Proteomes" id="UP000480039">
    <property type="component" value="Unassembled WGS sequence"/>
</dbReference>
<evidence type="ECO:0000256" key="4">
    <source>
        <dbReference type="ARBA" id="ARBA00022475"/>
    </source>
</evidence>
<dbReference type="Proteomes" id="UP000663464">
    <property type="component" value="Chromosome"/>
</dbReference>
<reference evidence="19 20" key="3">
    <citation type="submission" date="2019-04" db="EMBL/GenBank/DDBJ databases">
        <title>Genome sequencing of Clostridium botulinum Groups I-IV and Clostridium butyricum.</title>
        <authorList>
            <person name="Brunt J."/>
            <person name="Van Vliet A.H.M."/>
            <person name="Stringer S.C."/>
            <person name="Carter A.T."/>
            <person name="Peck M.W."/>
        </authorList>
    </citation>
    <scope>NUCLEOTIDE SEQUENCE [LARGE SCALE GENOMIC DNA]</scope>
    <source>
        <strain evidence="16 20">Colworth BL30</strain>
        <strain evidence="15 21">IFR 15/034</strain>
        <strain evidence="14 19">IFR 18/037</strain>
    </source>
</reference>
<dbReference type="EMBL" id="SGKC01000002">
    <property type="protein sequence ID" value="NEZ90652.1"/>
    <property type="molecule type" value="Genomic_DNA"/>
</dbReference>
<dbReference type="InterPro" id="IPR036771">
    <property type="entry name" value="ATPsynth_dsu/esu_N"/>
</dbReference>
<sequence>MKDNIELTIFTPEKNIKIGEIKEVITEGLDGDLAILPNHVNMITYLKPTITKYIDLNGNKNNIFTSSGVLKVEDNKVYIICDASEKPEDIDIKRAENAKKRAEERLRNKKEIDVKRAELALFRSIARIKIKEL</sequence>
<evidence type="ECO:0000313" key="19">
    <source>
        <dbReference type="Proteomes" id="UP000478995"/>
    </source>
</evidence>
<evidence type="ECO:0000256" key="10">
    <source>
        <dbReference type="RuleBase" id="RU003656"/>
    </source>
</evidence>
<dbReference type="Proteomes" id="UP000473887">
    <property type="component" value="Unassembled WGS sequence"/>
</dbReference>
<evidence type="ECO:0000256" key="6">
    <source>
        <dbReference type="ARBA" id="ARBA00023136"/>
    </source>
</evidence>
<evidence type="ECO:0000313" key="15">
    <source>
        <dbReference type="EMBL" id="NFI22685.1"/>
    </source>
</evidence>
<dbReference type="InterPro" id="IPR020546">
    <property type="entry name" value="ATP_synth_F1_dsu/esu_N"/>
</dbReference>
<feature type="domain" description="ATP synthase epsilon subunit C-terminal" evidence="11">
    <location>
        <begin position="88"/>
        <end position="131"/>
    </location>
</feature>